<proteinExistence type="inferred from homology"/>
<sequence length="220" mass="25049">MSKKLFCKRKKDYLMVFKPVGQATTPGKDSNSLVEEVFKKFPRLKKVSGFAPEEGGLLYRLDTDTSGLVLFACTNKAFHAFRKASYDHEIEKHYLALVKGNPKKKEGEITLEIAHHPKSASKMVVKAKEDDKKRGKWRPAKTQYKVIKKVKGNSLVEAIIYQGARHQIRAHMAAIGYPLLNDPLYAKKPVKNKTFDLTCAQVSWPAKKLIFDLKELKMKK</sequence>
<evidence type="ECO:0000259" key="2">
    <source>
        <dbReference type="Pfam" id="PF00849"/>
    </source>
</evidence>
<comment type="caution">
    <text evidence="3">The sequence shown here is derived from an EMBL/GenBank/DDBJ whole genome shotgun (WGS) entry which is preliminary data.</text>
</comment>
<dbReference type="InterPro" id="IPR006224">
    <property type="entry name" value="PsdUridine_synth_RluA-like_CS"/>
</dbReference>
<evidence type="ECO:0000313" key="3">
    <source>
        <dbReference type="EMBL" id="OGC81753.1"/>
    </source>
</evidence>
<reference evidence="3 4" key="1">
    <citation type="journal article" date="2016" name="Nat. Commun.">
        <title>Thousands of microbial genomes shed light on interconnected biogeochemical processes in an aquifer system.</title>
        <authorList>
            <person name="Anantharaman K."/>
            <person name="Brown C.T."/>
            <person name="Hug L.A."/>
            <person name="Sharon I."/>
            <person name="Castelle C.J."/>
            <person name="Probst A.J."/>
            <person name="Thomas B.C."/>
            <person name="Singh A."/>
            <person name="Wilkins M.J."/>
            <person name="Karaoz U."/>
            <person name="Brodie E.L."/>
            <person name="Williams K.H."/>
            <person name="Hubbard S.S."/>
            <person name="Banfield J.F."/>
        </authorList>
    </citation>
    <scope>NUCLEOTIDE SEQUENCE [LARGE SCALE GENOMIC DNA]</scope>
</reference>
<feature type="domain" description="Pseudouridine synthase RsuA/RluA-like" evidence="2">
    <location>
        <begin position="12"/>
        <end position="174"/>
    </location>
</feature>
<dbReference type="EMBL" id="MEWR01000020">
    <property type="protein sequence ID" value="OGC81753.1"/>
    <property type="molecule type" value="Genomic_DNA"/>
</dbReference>
<dbReference type="GO" id="GO:0000455">
    <property type="term" value="P:enzyme-directed rRNA pseudouridine synthesis"/>
    <property type="evidence" value="ECO:0007669"/>
    <property type="project" value="TreeGrafter"/>
</dbReference>
<dbReference type="InterPro" id="IPR050188">
    <property type="entry name" value="RluA_PseudoU_synthase"/>
</dbReference>
<dbReference type="GO" id="GO:0009982">
    <property type="term" value="F:pseudouridine synthase activity"/>
    <property type="evidence" value="ECO:0007669"/>
    <property type="project" value="InterPro"/>
</dbReference>
<protein>
    <recommendedName>
        <fullName evidence="2">Pseudouridine synthase RsuA/RluA-like domain-containing protein</fullName>
    </recommendedName>
</protein>
<dbReference type="AlphaFoldDB" id="A0A1F4XKY9"/>
<organism evidence="3 4">
    <name type="scientific">Candidatus Abawacabacteria bacterium RBG_16_42_10</name>
    <dbReference type="NCBI Taxonomy" id="1817814"/>
    <lineage>
        <taxon>Bacteria</taxon>
        <taxon>Candidatus Abawacaibacteriota</taxon>
    </lineage>
</organism>
<dbReference type="PANTHER" id="PTHR21600:SF87">
    <property type="entry name" value="RNA PSEUDOURIDYLATE SYNTHASE DOMAIN-CONTAINING PROTEIN 1"/>
    <property type="match status" value="1"/>
</dbReference>
<evidence type="ECO:0000313" key="4">
    <source>
        <dbReference type="Proteomes" id="UP000177614"/>
    </source>
</evidence>
<dbReference type="STRING" id="1817814.A2V81_04560"/>
<dbReference type="Gene3D" id="3.30.2350.10">
    <property type="entry name" value="Pseudouridine synthase"/>
    <property type="match status" value="1"/>
</dbReference>
<dbReference type="GO" id="GO:0140098">
    <property type="term" value="F:catalytic activity, acting on RNA"/>
    <property type="evidence" value="ECO:0007669"/>
    <property type="project" value="UniProtKB-ARBA"/>
</dbReference>
<dbReference type="PROSITE" id="PS01129">
    <property type="entry name" value="PSI_RLU"/>
    <property type="match status" value="1"/>
</dbReference>
<evidence type="ECO:0000256" key="1">
    <source>
        <dbReference type="ARBA" id="ARBA00010876"/>
    </source>
</evidence>
<accession>A0A1F4XKY9</accession>
<dbReference type="GO" id="GO:0003723">
    <property type="term" value="F:RNA binding"/>
    <property type="evidence" value="ECO:0007669"/>
    <property type="project" value="InterPro"/>
</dbReference>
<dbReference type="InterPro" id="IPR006145">
    <property type="entry name" value="PsdUridine_synth_RsuA/RluA"/>
</dbReference>
<gene>
    <name evidence="3" type="ORF">A2V81_04560</name>
</gene>
<dbReference type="CDD" id="cd02869">
    <property type="entry name" value="PseudoU_synth_RluA_like"/>
    <property type="match status" value="1"/>
</dbReference>
<dbReference type="SUPFAM" id="SSF55120">
    <property type="entry name" value="Pseudouridine synthase"/>
    <property type="match status" value="1"/>
</dbReference>
<dbReference type="InterPro" id="IPR020103">
    <property type="entry name" value="PsdUridine_synth_cat_dom_sf"/>
</dbReference>
<dbReference type="PANTHER" id="PTHR21600">
    <property type="entry name" value="MITOCHONDRIAL RNA PSEUDOURIDINE SYNTHASE"/>
    <property type="match status" value="1"/>
</dbReference>
<dbReference type="Pfam" id="PF00849">
    <property type="entry name" value="PseudoU_synth_2"/>
    <property type="match status" value="1"/>
</dbReference>
<name>A0A1F4XKY9_9BACT</name>
<comment type="similarity">
    <text evidence="1">Belongs to the pseudouridine synthase RluA family.</text>
</comment>
<dbReference type="Proteomes" id="UP000177614">
    <property type="component" value="Unassembled WGS sequence"/>
</dbReference>